<dbReference type="EMBL" id="PQXO01000136">
    <property type="protein sequence ID" value="TGO88888.1"/>
    <property type="molecule type" value="Genomic_DNA"/>
</dbReference>
<comment type="caution">
    <text evidence="1">The sequence shown here is derived from an EMBL/GenBank/DDBJ whole genome shotgun (WGS) entry which is preliminary data.</text>
</comment>
<evidence type="ECO:0000313" key="1">
    <source>
        <dbReference type="EMBL" id="TGO88888.1"/>
    </source>
</evidence>
<organism evidence="1 2">
    <name type="scientific">Botrytis porri</name>
    <dbReference type="NCBI Taxonomy" id="87229"/>
    <lineage>
        <taxon>Eukaryota</taxon>
        <taxon>Fungi</taxon>
        <taxon>Dikarya</taxon>
        <taxon>Ascomycota</taxon>
        <taxon>Pezizomycotina</taxon>
        <taxon>Leotiomycetes</taxon>
        <taxon>Helotiales</taxon>
        <taxon>Sclerotiniaceae</taxon>
        <taxon>Botrytis</taxon>
    </lineage>
</organism>
<protein>
    <submittedName>
        <fullName evidence="1">Uncharacterized protein</fullName>
    </submittedName>
</protein>
<gene>
    <name evidence="1" type="ORF">BPOR_0136g00120</name>
</gene>
<reference evidence="1 2" key="1">
    <citation type="submission" date="2017-12" db="EMBL/GenBank/DDBJ databases">
        <title>Comparative genomics of Botrytis spp.</title>
        <authorList>
            <person name="Valero-Jimenez C.A."/>
            <person name="Tapia P."/>
            <person name="Veloso J."/>
            <person name="Silva-Moreno E."/>
            <person name="Staats M."/>
            <person name="Valdes J.H."/>
            <person name="Van Kan J.A.L."/>
        </authorList>
    </citation>
    <scope>NUCLEOTIDE SEQUENCE [LARGE SCALE GENOMIC DNA]</scope>
    <source>
        <strain evidence="1 2">MUCL3349</strain>
    </source>
</reference>
<dbReference type="Proteomes" id="UP000297280">
    <property type="component" value="Unassembled WGS sequence"/>
</dbReference>
<accession>A0A4Z1KWH9</accession>
<evidence type="ECO:0000313" key="2">
    <source>
        <dbReference type="Proteomes" id="UP000297280"/>
    </source>
</evidence>
<dbReference type="AlphaFoldDB" id="A0A4Z1KWH9"/>
<sequence>MALISRATVSVARLNSQHNASLLNPQMAVRIDCLELCFQHFLELKADDTFYGTFYGTFYYNATTSRVLSPNSFETVVMNRLCMCPAFSWTSEF</sequence>
<name>A0A4Z1KWH9_9HELO</name>
<proteinExistence type="predicted"/>
<keyword evidence="2" id="KW-1185">Reference proteome</keyword>